<gene>
    <name evidence="1" type="ORF">Vadar_010202</name>
</gene>
<accession>A0ACB7YKQ3</accession>
<reference evidence="1 2" key="1">
    <citation type="journal article" date="2021" name="Hortic Res">
        <title>High-quality reference genome and annotation aids understanding of berry development for evergreen blueberry (Vaccinium darrowii).</title>
        <authorList>
            <person name="Yu J."/>
            <person name="Hulse-Kemp A.M."/>
            <person name="Babiker E."/>
            <person name="Staton M."/>
        </authorList>
    </citation>
    <scope>NUCLEOTIDE SEQUENCE [LARGE SCALE GENOMIC DNA]</scope>
    <source>
        <strain evidence="2">cv. NJ 8807/NJ 8810</strain>
        <tissue evidence="1">Young leaf</tissue>
    </source>
</reference>
<protein>
    <submittedName>
        <fullName evidence="1">Uncharacterized protein</fullName>
    </submittedName>
</protein>
<evidence type="ECO:0000313" key="1">
    <source>
        <dbReference type="EMBL" id="KAH7854110.1"/>
    </source>
</evidence>
<dbReference type="Proteomes" id="UP000828048">
    <property type="component" value="Chromosome 11"/>
</dbReference>
<dbReference type="EMBL" id="CM037161">
    <property type="protein sequence ID" value="KAH7854110.1"/>
    <property type="molecule type" value="Genomic_DNA"/>
</dbReference>
<evidence type="ECO:0000313" key="2">
    <source>
        <dbReference type="Proteomes" id="UP000828048"/>
    </source>
</evidence>
<comment type="caution">
    <text evidence="1">The sequence shown here is derived from an EMBL/GenBank/DDBJ whole genome shotgun (WGS) entry which is preliminary data.</text>
</comment>
<sequence length="111" mass="12611">MSGADPLSSNRNRKTARGNGISALQKLEKSKTSRTELLRENKRMLDKSMREIERERQGLQAQEKKLIVQINNTAKQGQMHNRDPNYQGSLGKAKVSVVDRTNSSCDVRRSR</sequence>
<organism evidence="1 2">
    <name type="scientific">Vaccinium darrowii</name>
    <dbReference type="NCBI Taxonomy" id="229202"/>
    <lineage>
        <taxon>Eukaryota</taxon>
        <taxon>Viridiplantae</taxon>
        <taxon>Streptophyta</taxon>
        <taxon>Embryophyta</taxon>
        <taxon>Tracheophyta</taxon>
        <taxon>Spermatophyta</taxon>
        <taxon>Magnoliopsida</taxon>
        <taxon>eudicotyledons</taxon>
        <taxon>Gunneridae</taxon>
        <taxon>Pentapetalae</taxon>
        <taxon>asterids</taxon>
        <taxon>Ericales</taxon>
        <taxon>Ericaceae</taxon>
        <taxon>Vaccinioideae</taxon>
        <taxon>Vaccinieae</taxon>
        <taxon>Vaccinium</taxon>
    </lineage>
</organism>
<name>A0ACB7YKQ3_9ERIC</name>
<proteinExistence type="predicted"/>
<keyword evidence="2" id="KW-1185">Reference proteome</keyword>